<proteinExistence type="inferred from homology"/>
<comment type="similarity">
    <text evidence="1">Belongs to the aspartokinase family.</text>
</comment>
<dbReference type="PANTHER" id="PTHR21499">
    <property type="entry name" value="ASPARTATE KINASE"/>
    <property type="match status" value="1"/>
</dbReference>
<dbReference type="InterPro" id="IPR045865">
    <property type="entry name" value="ACT-like_dom_sf"/>
</dbReference>
<evidence type="ECO:0000313" key="4">
    <source>
        <dbReference type="EMBL" id="OPX18483.1"/>
    </source>
</evidence>
<accession>A0A1V4QGJ8</accession>
<dbReference type="GO" id="GO:0009089">
    <property type="term" value="P:lysine biosynthetic process via diaminopimelate"/>
    <property type="evidence" value="ECO:0007669"/>
    <property type="project" value="TreeGrafter"/>
</dbReference>
<protein>
    <recommendedName>
        <fullName evidence="3">ACT domain-containing protein</fullName>
    </recommendedName>
</protein>
<dbReference type="PANTHER" id="PTHR21499:SF70">
    <property type="entry name" value="ASPARTOKINASE"/>
    <property type="match status" value="1"/>
</dbReference>
<dbReference type="InterPro" id="IPR001048">
    <property type="entry name" value="Asp/Glu/Uridylate_kinase"/>
</dbReference>
<name>A0A1V4QGJ8_UNCW3</name>
<evidence type="ECO:0000313" key="5">
    <source>
        <dbReference type="Proteomes" id="UP000191663"/>
    </source>
</evidence>
<dbReference type="CDD" id="cd02116">
    <property type="entry name" value="ACT"/>
    <property type="match status" value="1"/>
</dbReference>
<dbReference type="Gene3D" id="3.30.70.260">
    <property type="match status" value="2"/>
</dbReference>
<comment type="caution">
    <text evidence="4">The sequence shown here is derived from an EMBL/GenBank/DDBJ whole genome shotgun (WGS) entry which is preliminary data.</text>
</comment>
<dbReference type="SUPFAM" id="SSF53633">
    <property type="entry name" value="Carbamate kinase-like"/>
    <property type="match status" value="1"/>
</dbReference>
<feature type="domain" description="ACT" evidence="3">
    <location>
        <begin position="275"/>
        <end position="348"/>
    </location>
</feature>
<dbReference type="Proteomes" id="UP000191663">
    <property type="component" value="Unassembled WGS sequence"/>
</dbReference>
<dbReference type="Gene3D" id="3.40.1160.10">
    <property type="entry name" value="Acetylglutamate kinase-like"/>
    <property type="match status" value="1"/>
</dbReference>
<dbReference type="SUPFAM" id="SSF55021">
    <property type="entry name" value="ACT-like"/>
    <property type="match status" value="2"/>
</dbReference>
<dbReference type="InterPro" id="IPR036393">
    <property type="entry name" value="AceGlu_kinase-like_sf"/>
</dbReference>
<gene>
    <name evidence="4" type="ORF">BXT86_01035</name>
</gene>
<dbReference type="GO" id="GO:0004072">
    <property type="term" value="F:aspartate kinase activity"/>
    <property type="evidence" value="ECO:0007669"/>
    <property type="project" value="UniProtKB-EC"/>
</dbReference>
<organism evidence="4 5">
    <name type="scientific">candidate division WOR-3 bacterium 4484_100</name>
    <dbReference type="NCBI Taxonomy" id="1936077"/>
    <lineage>
        <taxon>Bacteria</taxon>
        <taxon>Bacteria division WOR-3</taxon>
    </lineage>
</organism>
<sequence>MKNIKVFKIGGSLLTTPDKFIEIGRSLLKYRPKKICLVVSAMKGNTDNLIKTYLSAIPRPDFYNFEQFVGLGEVQSALLFESAFINLKQRVKAILPWMKEWPIYISLREKGELSPKKINERRNFSLLKKSRMAVKKYLLPLLKKGTIIIIPGFVARDSRDRILTLGRGGSDISALLMAELLGAEELVLLKDVKGVMSLDPGIIKTGKELNYLDSESLGLVAASGAQVLNPISLKHRTSLKLMRVVSTKSRGGTEIRFSKEVTVQASKTAFAVLTFIGEAIPETPGILHKISQRLARHDISIYSITISDNLIAIYTAEQRAEPAYRLLSPLLNRIKNLKVLNLKKGIGKIVVRSLKFINEPGIIKKIVTPISKKGINLWEVLTVHTDVMVFVEYKDLKPTYEIIKNIFKEKND</sequence>
<dbReference type="PROSITE" id="PS51671">
    <property type="entry name" value="ACT"/>
    <property type="match status" value="1"/>
</dbReference>
<evidence type="ECO:0000256" key="1">
    <source>
        <dbReference type="ARBA" id="ARBA00010122"/>
    </source>
</evidence>
<comment type="catalytic activity">
    <reaction evidence="2">
        <text>L-aspartate + ATP = 4-phospho-L-aspartate + ADP</text>
        <dbReference type="Rhea" id="RHEA:23776"/>
        <dbReference type="ChEBI" id="CHEBI:29991"/>
        <dbReference type="ChEBI" id="CHEBI:30616"/>
        <dbReference type="ChEBI" id="CHEBI:57535"/>
        <dbReference type="ChEBI" id="CHEBI:456216"/>
        <dbReference type="EC" id="2.7.2.4"/>
    </reaction>
</comment>
<dbReference type="InterPro" id="IPR002912">
    <property type="entry name" value="ACT_dom"/>
</dbReference>
<dbReference type="Pfam" id="PF00696">
    <property type="entry name" value="AA_kinase"/>
    <property type="match status" value="1"/>
</dbReference>
<evidence type="ECO:0000256" key="2">
    <source>
        <dbReference type="ARBA" id="ARBA00047872"/>
    </source>
</evidence>
<reference evidence="5" key="1">
    <citation type="submission" date="2017-01" db="EMBL/GenBank/DDBJ databases">
        <title>Novel pathways for hydrocarbon cycling and metabolic interdependencies in hydrothermal sediment communities.</title>
        <authorList>
            <person name="Dombrowski N."/>
            <person name="Seitz K."/>
            <person name="Teske A."/>
            <person name="Baker B."/>
        </authorList>
    </citation>
    <scope>NUCLEOTIDE SEQUENCE [LARGE SCALE GENOMIC DNA]</scope>
</reference>
<evidence type="ECO:0000259" key="3">
    <source>
        <dbReference type="PROSITE" id="PS51671"/>
    </source>
</evidence>
<dbReference type="EMBL" id="MUKB01000012">
    <property type="protein sequence ID" value="OPX18483.1"/>
    <property type="molecule type" value="Genomic_DNA"/>
</dbReference>
<dbReference type="GO" id="GO:0005829">
    <property type="term" value="C:cytosol"/>
    <property type="evidence" value="ECO:0007669"/>
    <property type="project" value="TreeGrafter"/>
</dbReference>
<dbReference type="GO" id="GO:0009090">
    <property type="term" value="P:homoserine biosynthetic process"/>
    <property type="evidence" value="ECO:0007669"/>
    <property type="project" value="TreeGrafter"/>
</dbReference>
<dbReference type="AlphaFoldDB" id="A0A1V4QGJ8"/>